<dbReference type="Proteomes" id="UP000024635">
    <property type="component" value="Unassembled WGS sequence"/>
</dbReference>
<reference evidence="2" key="1">
    <citation type="journal article" date="2015" name="Nat. Genet.">
        <title>The genome and transcriptome of the zoonotic hookworm Ancylostoma ceylanicum identify infection-specific gene families.</title>
        <authorList>
            <person name="Schwarz E.M."/>
            <person name="Hu Y."/>
            <person name="Antoshechkin I."/>
            <person name="Miller M.M."/>
            <person name="Sternberg P.W."/>
            <person name="Aroian R.V."/>
        </authorList>
    </citation>
    <scope>NUCLEOTIDE SEQUENCE</scope>
    <source>
        <strain evidence="2">HY135</strain>
    </source>
</reference>
<dbReference type="EMBL" id="JARK01001341">
    <property type="protein sequence ID" value="EYC30624.1"/>
    <property type="molecule type" value="Genomic_DNA"/>
</dbReference>
<sequence length="67" mass="8136">MLNVFLRFVTKQSSAPCESKEMAIQYDEYLSKVHFVEVYEKRIRLSLKWLEKKPGHTKFYSYLYSHN</sequence>
<keyword evidence="2" id="KW-1185">Reference proteome</keyword>
<proteinExistence type="predicted"/>
<comment type="caution">
    <text evidence="1">The sequence shown here is derived from an EMBL/GenBank/DDBJ whole genome shotgun (WGS) entry which is preliminary data.</text>
</comment>
<accession>A0A016VSS8</accession>
<name>A0A016VSS8_9BILA</name>
<organism evidence="1 2">
    <name type="scientific">Ancylostoma ceylanicum</name>
    <dbReference type="NCBI Taxonomy" id="53326"/>
    <lineage>
        <taxon>Eukaryota</taxon>
        <taxon>Metazoa</taxon>
        <taxon>Ecdysozoa</taxon>
        <taxon>Nematoda</taxon>
        <taxon>Chromadorea</taxon>
        <taxon>Rhabditida</taxon>
        <taxon>Rhabditina</taxon>
        <taxon>Rhabditomorpha</taxon>
        <taxon>Strongyloidea</taxon>
        <taxon>Ancylostomatidae</taxon>
        <taxon>Ancylostomatinae</taxon>
        <taxon>Ancylostoma</taxon>
    </lineage>
</organism>
<evidence type="ECO:0000313" key="1">
    <source>
        <dbReference type="EMBL" id="EYC30624.1"/>
    </source>
</evidence>
<protein>
    <submittedName>
        <fullName evidence="1">Uncharacterized protein</fullName>
    </submittedName>
</protein>
<gene>
    <name evidence="1" type="primary">Acey_s0005.g2757</name>
    <name evidence="1" type="ORF">Y032_0005g2757</name>
</gene>
<dbReference type="AlphaFoldDB" id="A0A016VSS8"/>
<evidence type="ECO:0000313" key="2">
    <source>
        <dbReference type="Proteomes" id="UP000024635"/>
    </source>
</evidence>